<dbReference type="InterPro" id="IPR016032">
    <property type="entry name" value="Sig_transdc_resp-reg_C-effctor"/>
</dbReference>
<dbReference type="AlphaFoldDB" id="I4BQT9"/>
<name>I4BQT9_MYCCN</name>
<dbReference type="Proteomes" id="UP000006057">
    <property type="component" value="Chromosome"/>
</dbReference>
<dbReference type="PATRIC" id="fig|710421.3.peg.4937"/>
<keyword evidence="3" id="KW-1185">Reference proteome</keyword>
<reference evidence="2 3" key="1">
    <citation type="submission" date="2012-06" db="EMBL/GenBank/DDBJ databases">
        <title>Complete sequence of chromosome of Mycobacterium chubuense NBB4.</title>
        <authorList>
            <consortium name="US DOE Joint Genome Institute"/>
            <person name="Lucas S."/>
            <person name="Han J."/>
            <person name="Lapidus A."/>
            <person name="Cheng J.-F."/>
            <person name="Goodwin L."/>
            <person name="Pitluck S."/>
            <person name="Peters L."/>
            <person name="Mikhailova N."/>
            <person name="Teshima H."/>
            <person name="Detter J.C."/>
            <person name="Han C."/>
            <person name="Tapia R."/>
            <person name="Land M."/>
            <person name="Hauser L."/>
            <person name="Kyrpides N."/>
            <person name="Ivanova N."/>
            <person name="Pagani I."/>
            <person name="Mattes T."/>
            <person name="Holmes A."/>
            <person name="Rutledge P."/>
            <person name="Paulsen I."/>
            <person name="Coleman N."/>
            <person name="Woyke T."/>
        </authorList>
    </citation>
    <scope>NUCLEOTIDE SEQUENCE [LARGE SCALE GENOMIC DNA]</scope>
    <source>
        <strain evidence="2 3">NBB4</strain>
    </source>
</reference>
<evidence type="ECO:0000313" key="2">
    <source>
        <dbReference type="EMBL" id="AFM19646.1"/>
    </source>
</evidence>
<keyword evidence="2" id="KW-0238">DNA-binding</keyword>
<dbReference type="InterPro" id="IPR000792">
    <property type="entry name" value="Tscrpt_reg_LuxR_C"/>
</dbReference>
<sequence>MTALDEFTDIVSGIYAGVMTPERWDECMAAVGRAFGAHTAALVVSDRAARVMKHAQMPTAAAQSYQAHYARLDHVLSAVESGPLRAVRTGAELMWPYQRREFQAEWARPNGLEDGLFVRLTGGSSVTTLAIATVKRSERFDNSERIALINRLVPHFQQALRMRAHLDELEIRSADCLEASEWVRHGIVITAPDRRVVSCNSAAERILSSTDGLRIRNGRIEADLPHVDTQLQRSLQEALTLNGSDTWGGSFPCARPSGRRPYVIHVAPIDQTTFASPRSGRASIVIVDPEHQPEPPAGLLQRLYGLTKTEARIALLVARGQGLKPLADELSVSITTVRTHLQHIFDKTGTSRQAELVRLVLTVDPR</sequence>
<dbReference type="KEGG" id="mcb:Mycch_4954"/>
<dbReference type="PROSITE" id="PS50043">
    <property type="entry name" value="HTH_LUXR_2"/>
    <property type="match status" value="1"/>
</dbReference>
<evidence type="ECO:0000259" key="1">
    <source>
        <dbReference type="PROSITE" id="PS50043"/>
    </source>
</evidence>
<dbReference type="HOGENOM" id="CLU_037939_3_0_11"/>
<gene>
    <name evidence="2" type="ordered locus">Mycch_4954</name>
</gene>
<dbReference type="STRING" id="710421.Mycch_4954"/>
<protein>
    <submittedName>
        <fullName evidence="2">DNA-binding protein with HTH domain</fullName>
    </submittedName>
</protein>
<dbReference type="eggNOG" id="COG2771">
    <property type="taxonomic scope" value="Bacteria"/>
</dbReference>
<proteinExistence type="predicted"/>
<dbReference type="SUPFAM" id="SSF46894">
    <property type="entry name" value="C-terminal effector domain of the bipartite response regulators"/>
    <property type="match status" value="1"/>
</dbReference>
<dbReference type="OrthoDB" id="4457864at2"/>
<dbReference type="PRINTS" id="PR00038">
    <property type="entry name" value="HTHLUXR"/>
</dbReference>
<dbReference type="CDD" id="cd06170">
    <property type="entry name" value="LuxR_C_like"/>
    <property type="match status" value="1"/>
</dbReference>
<dbReference type="RefSeq" id="WP_014818112.1">
    <property type="nucleotide sequence ID" value="NC_018027.1"/>
</dbReference>
<dbReference type="InterPro" id="IPR036388">
    <property type="entry name" value="WH-like_DNA-bd_sf"/>
</dbReference>
<dbReference type="Gene3D" id="1.10.10.10">
    <property type="entry name" value="Winged helix-like DNA-binding domain superfamily/Winged helix DNA-binding domain"/>
    <property type="match status" value="1"/>
</dbReference>
<dbReference type="SMART" id="SM00421">
    <property type="entry name" value="HTH_LUXR"/>
    <property type="match status" value="1"/>
</dbReference>
<dbReference type="GO" id="GO:0006355">
    <property type="term" value="P:regulation of DNA-templated transcription"/>
    <property type="evidence" value="ECO:0007669"/>
    <property type="project" value="InterPro"/>
</dbReference>
<organism evidence="2 3">
    <name type="scientific">Mycolicibacterium chubuense (strain NBB4)</name>
    <name type="common">Mycobacterium chubuense</name>
    <dbReference type="NCBI Taxonomy" id="710421"/>
    <lineage>
        <taxon>Bacteria</taxon>
        <taxon>Bacillati</taxon>
        <taxon>Actinomycetota</taxon>
        <taxon>Actinomycetes</taxon>
        <taxon>Mycobacteriales</taxon>
        <taxon>Mycobacteriaceae</taxon>
        <taxon>Mycolicibacterium</taxon>
    </lineage>
</organism>
<dbReference type="GO" id="GO:0003677">
    <property type="term" value="F:DNA binding"/>
    <property type="evidence" value="ECO:0007669"/>
    <property type="project" value="UniProtKB-KW"/>
</dbReference>
<dbReference type="Pfam" id="PF00196">
    <property type="entry name" value="GerE"/>
    <property type="match status" value="1"/>
</dbReference>
<dbReference type="EMBL" id="CP003053">
    <property type="protein sequence ID" value="AFM19646.1"/>
    <property type="molecule type" value="Genomic_DNA"/>
</dbReference>
<accession>I4BQT9</accession>
<feature type="domain" description="HTH luxR-type" evidence="1">
    <location>
        <begin position="299"/>
        <end position="364"/>
    </location>
</feature>
<evidence type="ECO:0000313" key="3">
    <source>
        <dbReference type="Proteomes" id="UP000006057"/>
    </source>
</evidence>